<dbReference type="InterPro" id="IPR051534">
    <property type="entry name" value="CBASS_pafABC_assoc_protein"/>
</dbReference>
<proteinExistence type="predicted"/>
<evidence type="ECO:0000259" key="1">
    <source>
        <dbReference type="Pfam" id="PF13280"/>
    </source>
</evidence>
<dbReference type="Pfam" id="PF25583">
    <property type="entry name" value="WCX"/>
    <property type="match status" value="1"/>
</dbReference>
<dbReference type="InterPro" id="IPR026881">
    <property type="entry name" value="WYL_dom"/>
</dbReference>
<comment type="caution">
    <text evidence="3">The sequence shown here is derived from an EMBL/GenBank/DDBJ whole genome shotgun (WGS) entry which is preliminary data.</text>
</comment>
<dbReference type="RefSeq" id="WP_121344630.1">
    <property type="nucleotide sequence ID" value="NZ_RBLG01000001.1"/>
</dbReference>
<dbReference type="OrthoDB" id="43316at2"/>
<dbReference type="Proteomes" id="UP000276282">
    <property type="component" value="Unassembled WGS sequence"/>
</dbReference>
<feature type="domain" description="WYL" evidence="1">
    <location>
        <begin position="156"/>
        <end position="221"/>
    </location>
</feature>
<dbReference type="GO" id="GO:0003677">
    <property type="term" value="F:DNA binding"/>
    <property type="evidence" value="ECO:0007669"/>
    <property type="project" value="UniProtKB-KW"/>
</dbReference>
<dbReference type="Pfam" id="PF13280">
    <property type="entry name" value="WYL"/>
    <property type="match status" value="1"/>
</dbReference>
<organism evidence="3 4">
    <name type="scientific">Gillisia mitskevichiae</name>
    <dbReference type="NCBI Taxonomy" id="270921"/>
    <lineage>
        <taxon>Bacteria</taxon>
        <taxon>Pseudomonadati</taxon>
        <taxon>Bacteroidota</taxon>
        <taxon>Flavobacteriia</taxon>
        <taxon>Flavobacteriales</taxon>
        <taxon>Flavobacteriaceae</taxon>
        <taxon>Gillisia</taxon>
    </lineage>
</organism>
<feature type="domain" description="WCX" evidence="2">
    <location>
        <begin position="253"/>
        <end position="329"/>
    </location>
</feature>
<gene>
    <name evidence="3" type="ORF">BC962_0854</name>
</gene>
<keyword evidence="4" id="KW-1185">Reference proteome</keyword>
<dbReference type="AlphaFoldDB" id="A0A495PZD1"/>
<evidence type="ECO:0000313" key="3">
    <source>
        <dbReference type="EMBL" id="RKS55881.1"/>
    </source>
</evidence>
<dbReference type="InterPro" id="IPR057727">
    <property type="entry name" value="WCX_dom"/>
</dbReference>
<dbReference type="EMBL" id="RBLG01000001">
    <property type="protein sequence ID" value="RKS55881.1"/>
    <property type="molecule type" value="Genomic_DNA"/>
</dbReference>
<dbReference type="PANTHER" id="PTHR34580">
    <property type="match status" value="1"/>
</dbReference>
<keyword evidence="3" id="KW-0238">DNA-binding</keyword>
<evidence type="ECO:0000313" key="4">
    <source>
        <dbReference type="Proteomes" id="UP000276282"/>
    </source>
</evidence>
<sequence>MATNKHAQIRYTILDRCFSNFNRVYTYDDLLNEINEVLIEIGTEGVQLRQLQYDIAYMKSDAGYRIELDEDLKHYNKRVFRYKSKNFSLASHPLNQYDSEQLETTLAILSRYKHREEFSWIEELIPRMEQAFDLVSSDDNCIVSYQENFDLKGREHISVLFNLILKQKQAKLEYEPYGKPIIEVIICPYHLKQYNNRWFLFGFNELYKSLSNYPLDRILSIDELSTSFKSSETNWLDYFDDIIGVSKPEGALPINITLKFTENRINYALTKPLHRSQKKDKTDVSGKTITIKVIPNPELYQLLLSFGEDLEVISPAEVRVEMRRKITQMKEKYEHA</sequence>
<dbReference type="PANTHER" id="PTHR34580:SF9">
    <property type="entry name" value="SLL5097 PROTEIN"/>
    <property type="match status" value="1"/>
</dbReference>
<reference evidence="3 4" key="1">
    <citation type="submission" date="2018-10" db="EMBL/GenBank/DDBJ databases">
        <title>Genomic Encyclopedia of Archaeal and Bacterial Type Strains, Phase II (KMG-II): from individual species to whole genera.</title>
        <authorList>
            <person name="Goeker M."/>
        </authorList>
    </citation>
    <scope>NUCLEOTIDE SEQUENCE [LARGE SCALE GENOMIC DNA]</scope>
    <source>
        <strain evidence="3 4">DSM 19839</strain>
    </source>
</reference>
<accession>A0A495PZD1</accession>
<protein>
    <submittedName>
        <fullName evidence="3">Putative DNA-binding transcriptional regulator YafY</fullName>
    </submittedName>
</protein>
<name>A0A495PZD1_9FLAO</name>
<dbReference type="PROSITE" id="PS52050">
    <property type="entry name" value="WYL"/>
    <property type="match status" value="1"/>
</dbReference>
<evidence type="ECO:0000259" key="2">
    <source>
        <dbReference type="Pfam" id="PF25583"/>
    </source>
</evidence>